<dbReference type="HOGENOM" id="CLU_047399_0_0_6"/>
<keyword evidence="3" id="KW-1003">Cell membrane</keyword>
<reference evidence="8 9" key="1">
    <citation type="journal article" date="2014" name="Appl. Environ. Microbiol.">
        <title>Gut symbionts from distinct hosts exhibit genotoxic activity via divergent colibactin biosynthetic pathways.</title>
        <authorList>
            <person name="Engel P."/>
            <person name="Vizcaino M.I."/>
            <person name="Crawford J.M."/>
        </authorList>
    </citation>
    <scope>NUCLEOTIDE SEQUENCE [LARGE SCALE GENOMIC DNA]</scope>
    <source>
        <strain evidence="8 9">PEB0191</strain>
    </source>
</reference>
<evidence type="ECO:0000256" key="4">
    <source>
        <dbReference type="ARBA" id="ARBA00022692"/>
    </source>
</evidence>
<dbReference type="KEGG" id="fpp:FPB0191_01471"/>
<organism evidence="8 9">
    <name type="scientific">Frischella perrara</name>
    <dbReference type="NCBI Taxonomy" id="1267021"/>
    <lineage>
        <taxon>Bacteria</taxon>
        <taxon>Pseudomonadati</taxon>
        <taxon>Pseudomonadota</taxon>
        <taxon>Gammaproteobacteria</taxon>
        <taxon>Orbales</taxon>
        <taxon>Orbaceae</taxon>
        <taxon>Frischella</taxon>
    </lineage>
</organism>
<sequence>MTNSTLFTRGMVATLLAHFFSAFSDNALLFAILALMKNLQYPDWSKPVLQMAFVGAFIMSAPFTGQIADRFSKGRVMLVANSLKFIGAAIICLSLNPFVGYVIVGIGAACYSPAKYGILGELTSGDNLIKANGLIETSTIAAILLGSVAGGYIADLNVIMSLVTCAVVFCVAMIANFFIPKLAPARTDVKWNFKFMITDFIRTLCKLYNHPQARMSLIGTSLFWGSTITLRFLLIDWIPLVFGITDNTTPTILNAVVAIGIVIGAGLAGKFINLKNTVRCIPAGILMGIVVICFSLQSNMMVCYILLIAIGSLGGFFLVPLNALLQNLGKQSVGAGSAIAVQNFSEYGSMMLMLGLYSLSVALGISLIIIGIGFGCTLALLVTLLWLGQKRI</sequence>
<evidence type="ECO:0000256" key="2">
    <source>
        <dbReference type="ARBA" id="ARBA00022448"/>
    </source>
</evidence>
<gene>
    <name evidence="8" type="ORF">FPB0191_01471</name>
</gene>
<keyword evidence="6 7" id="KW-0472">Membrane</keyword>
<dbReference type="InterPro" id="IPR011701">
    <property type="entry name" value="MFS"/>
</dbReference>
<dbReference type="EMBL" id="CP009056">
    <property type="protein sequence ID" value="AJA45288.1"/>
    <property type="molecule type" value="Genomic_DNA"/>
</dbReference>
<evidence type="ECO:0000256" key="7">
    <source>
        <dbReference type="SAM" id="Phobius"/>
    </source>
</evidence>
<dbReference type="SUPFAM" id="SSF103473">
    <property type="entry name" value="MFS general substrate transporter"/>
    <property type="match status" value="1"/>
</dbReference>
<keyword evidence="2" id="KW-0813">Transport</keyword>
<dbReference type="RefSeq" id="WP_039105007.1">
    <property type="nucleotide sequence ID" value="NZ_CP009056.1"/>
</dbReference>
<feature type="transmembrane region" description="Helical" evidence="7">
    <location>
        <begin position="280"/>
        <end position="298"/>
    </location>
</feature>
<proteinExistence type="predicted"/>
<feature type="transmembrane region" description="Helical" evidence="7">
    <location>
        <begin position="251"/>
        <end position="268"/>
    </location>
</feature>
<evidence type="ECO:0000256" key="1">
    <source>
        <dbReference type="ARBA" id="ARBA00004651"/>
    </source>
</evidence>
<evidence type="ECO:0000256" key="5">
    <source>
        <dbReference type="ARBA" id="ARBA00022989"/>
    </source>
</evidence>
<dbReference type="STRING" id="1267021.FPB0191_01471"/>
<dbReference type="GO" id="GO:0022857">
    <property type="term" value="F:transmembrane transporter activity"/>
    <property type="evidence" value="ECO:0007669"/>
    <property type="project" value="InterPro"/>
</dbReference>
<dbReference type="CDD" id="cd06173">
    <property type="entry name" value="MFS_MefA_like"/>
    <property type="match status" value="1"/>
</dbReference>
<feature type="transmembrane region" description="Helical" evidence="7">
    <location>
        <begin position="222"/>
        <end position="245"/>
    </location>
</feature>
<feature type="transmembrane region" description="Helical" evidence="7">
    <location>
        <begin position="133"/>
        <end position="153"/>
    </location>
</feature>
<feature type="transmembrane region" description="Helical" evidence="7">
    <location>
        <begin position="48"/>
        <end position="65"/>
    </location>
</feature>
<dbReference type="AlphaFoldDB" id="A0A0A7S1F5"/>
<feature type="transmembrane region" description="Helical" evidence="7">
    <location>
        <begin position="304"/>
        <end position="325"/>
    </location>
</feature>
<keyword evidence="9" id="KW-1185">Reference proteome</keyword>
<dbReference type="Gene3D" id="1.20.1250.20">
    <property type="entry name" value="MFS general substrate transporter like domains"/>
    <property type="match status" value="1"/>
</dbReference>
<evidence type="ECO:0000256" key="6">
    <source>
        <dbReference type="ARBA" id="ARBA00023136"/>
    </source>
</evidence>
<feature type="transmembrane region" description="Helical" evidence="7">
    <location>
        <begin position="363"/>
        <end position="387"/>
    </location>
</feature>
<feature type="transmembrane region" description="Helical" evidence="7">
    <location>
        <begin position="159"/>
        <end position="179"/>
    </location>
</feature>
<comment type="subcellular location">
    <subcellularLocation>
        <location evidence="1">Cell membrane</location>
        <topology evidence="1">Multi-pass membrane protein</topology>
    </subcellularLocation>
</comment>
<feature type="transmembrane region" description="Helical" evidence="7">
    <location>
        <begin position="85"/>
        <end position="112"/>
    </location>
</feature>
<evidence type="ECO:0000256" key="3">
    <source>
        <dbReference type="ARBA" id="ARBA00022475"/>
    </source>
</evidence>
<dbReference type="OrthoDB" id="9803968at2"/>
<accession>A0A0A7S1F5</accession>
<dbReference type="Pfam" id="PF07690">
    <property type="entry name" value="MFS_1"/>
    <property type="match status" value="1"/>
</dbReference>
<dbReference type="NCBIfam" id="NF008397">
    <property type="entry name" value="PRK11195.1"/>
    <property type="match status" value="1"/>
</dbReference>
<keyword evidence="4 7" id="KW-0812">Transmembrane</keyword>
<feature type="transmembrane region" description="Helical" evidence="7">
    <location>
        <begin position="12"/>
        <end position="36"/>
    </location>
</feature>
<dbReference type="GO" id="GO:0005886">
    <property type="term" value="C:plasma membrane"/>
    <property type="evidence" value="ECO:0007669"/>
    <property type="project" value="UniProtKB-SubCell"/>
</dbReference>
<evidence type="ECO:0000313" key="8">
    <source>
        <dbReference type="EMBL" id="AJA45288.1"/>
    </source>
</evidence>
<dbReference type="PANTHER" id="PTHR43266:SF2">
    <property type="entry name" value="MAJOR FACILITATOR SUPERFAMILY (MFS) PROFILE DOMAIN-CONTAINING PROTEIN"/>
    <property type="match status" value="1"/>
</dbReference>
<dbReference type="PANTHER" id="PTHR43266">
    <property type="entry name" value="MACROLIDE-EFFLUX PROTEIN"/>
    <property type="match status" value="1"/>
</dbReference>
<evidence type="ECO:0000313" key="9">
    <source>
        <dbReference type="Proteomes" id="UP000030901"/>
    </source>
</evidence>
<name>A0A0A7S1F5_FRIPE</name>
<protein>
    <submittedName>
        <fullName evidence="8">Arabinose efflux permease</fullName>
    </submittedName>
</protein>
<dbReference type="Proteomes" id="UP000030901">
    <property type="component" value="Chromosome"/>
</dbReference>
<keyword evidence="5 7" id="KW-1133">Transmembrane helix</keyword>
<dbReference type="InterPro" id="IPR036259">
    <property type="entry name" value="MFS_trans_sf"/>
</dbReference>